<comment type="cofactor">
    <cofactor evidence="1">
        <name>(6R)-5,10-methylene-5,6,7,8-tetrahydrofolate</name>
        <dbReference type="ChEBI" id="CHEBI:15636"/>
    </cofactor>
</comment>
<dbReference type="Pfam" id="PF03441">
    <property type="entry name" value="FAD_binding_7"/>
    <property type="match status" value="1"/>
</dbReference>
<evidence type="ECO:0000256" key="6">
    <source>
        <dbReference type="ARBA" id="ARBA00022991"/>
    </source>
</evidence>
<dbReference type="AlphaFoldDB" id="A0A6A7XZX6"/>
<feature type="binding site" evidence="8">
    <location>
        <position position="279"/>
    </location>
    <ligand>
        <name>FAD</name>
        <dbReference type="ChEBI" id="CHEBI:57692"/>
    </ligand>
</feature>
<dbReference type="InterPro" id="IPR005101">
    <property type="entry name" value="Cryptochr/Photolyase_FAD-bd"/>
</dbReference>
<dbReference type="SUPFAM" id="SSF52425">
    <property type="entry name" value="Cryptochrome/photolyase, N-terminal domain"/>
    <property type="match status" value="1"/>
</dbReference>
<keyword evidence="5 8" id="KW-0274">FAD</keyword>
<feature type="site" description="Electron transfer via tryptophanyl radical" evidence="9">
    <location>
        <position position="366"/>
    </location>
</feature>
<dbReference type="PANTHER" id="PTHR11455">
    <property type="entry name" value="CRYPTOCHROME"/>
    <property type="match status" value="1"/>
</dbReference>
<dbReference type="Proteomes" id="UP000332515">
    <property type="component" value="Unassembled WGS sequence"/>
</dbReference>
<proteinExistence type="inferred from homology"/>
<dbReference type="PRINTS" id="PR00147">
    <property type="entry name" value="DNAPHOTLYASE"/>
</dbReference>
<comment type="cofactor">
    <cofactor evidence="8">
        <name>FAD</name>
        <dbReference type="ChEBI" id="CHEBI:57692"/>
    </cofactor>
    <text evidence="8">Binds 1 FAD per subunit.</text>
</comment>
<dbReference type="Pfam" id="PF00875">
    <property type="entry name" value="DNA_photolyase"/>
    <property type="match status" value="1"/>
</dbReference>
<dbReference type="EMBL" id="VWNA01000001">
    <property type="protein sequence ID" value="MQT12143.1"/>
    <property type="molecule type" value="Genomic_DNA"/>
</dbReference>
<protein>
    <recommendedName>
        <fullName evidence="3">Deoxyribodipyrimidine photo-lyase</fullName>
        <ecNumber evidence="2">4.1.99.3</ecNumber>
    </recommendedName>
</protein>
<dbReference type="InterPro" id="IPR002081">
    <property type="entry name" value="Cryptochrome/DNA_photolyase_1"/>
</dbReference>
<keyword evidence="13" id="KW-1185">Reference proteome</keyword>
<keyword evidence="12" id="KW-0456">Lyase</keyword>
<dbReference type="SUPFAM" id="SSF48173">
    <property type="entry name" value="Cryptochrome/photolyase FAD-binding domain"/>
    <property type="match status" value="1"/>
</dbReference>
<dbReference type="GO" id="GO:0003677">
    <property type="term" value="F:DNA binding"/>
    <property type="evidence" value="ECO:0007669"/>
    <property type="project" value="TreeGrafter"/>
</dbReference>
<dbReference type="Gene3D" id="1.10.579.10">
    <property type="entry name" value="DNA Cyclobutane Dipyrimidine Photolyase, subunit A, domain 3"/>
    <property type="match status" value="1"/>
</dbReference>
<comment type="caution">
    <text evidence="12">The sequence shown here is derived from an EMBL/GenBank/DDBJ whole genome shotgun (WGS) entry which is preliminary data.</text>
</comment>
<comment type="catalytic activity">
    <reaction evidence="7">
        <text>cyclobutadipyrimidine (in DNA) = 2 pyrimidine residues (in DNA).</text>
        <dbReference type="EC" id="4.1.99.3"/>
    </reaction>
</comment>
<evidence type="ECO:0000256" key="5">
    <source>
        <dbReference type="ARBA" id="ARBA00022827"/>
    </source>
</evidence>
<dbReference type="PROSITE" id="PS00394">
    <property type="entry name" value="DNA_PHOTOLYASES_1_1"/>
    <property type="match status" value="1"/>
</dbReference>
<dbReference type="InterPro" id="IPR036134">
    <property type="entry name" value="Crypto/Photolyase_FAD-like_sf"/>
</dbReference>
<feature type="binding site" evidence="8">
    <location>
        <begin position="243"/>
        <end position="247"/>
    </location>
    <ligand>
        <name>FAD</name>
        <dbReference type="ChEBI" id="CHEBI:57692"/>
    </ligand>
</feature>
<dbReference type="GO" id="GO:0003904">
    <property type="term" value="F:deoxyribodipyrimidine photo-lyase activity"/>
    <property type="evidence" value="ECO:0007669"/>
    <property type="project" value="UniProtKB-EC"/>
</dbReference>
<dbReference type="GO" id="GO:0000719">
    <property type="term" value="P:photoreactive repair"/>
    <property type="evidence" value="ECO:0007669"/>
    <property type="project" value="UniProtKB-ARBA"/>
</dbReference>
<keyword evidence="6 10" id="KW-0157">Chromophore</keyword>
<evidence type="ECO:0000256" key="10">
    <source>
        <dbReference type="RuleBase" id="RU004182"/>
    </source>
</evidence>
<dbReference type="GO" id="GO:0009416">
    <property type="term" value="P:response to light stimulus"/>
    <property type="evidence" value="ECO:0007669"/>
    <property type="project" value="TreeGrafter"/>
</dbReference>
<keyword evidence="4 8" id="KW-0285">Flavoprotein</keyword>
<dbReference type="InterPro" id="IPR036155">
    <property type="entry name" value="Crypto/Photolyase_N_sf"/>
</dbReference>
<feature type="site" description="Electron transfer via tryptophanyl radical" evidence="9">
    <location>
        <position position="389"/>
    </location>
</feature>
<accession>A0A6A7XZX6</accession>
<dbReference type="FunFam" id="1.10.579.10:FF:000003">
    <property type="entry name" value="Deoxyribodipyrimidine photo-lyase"/>
    <property type="match status" value="1"/>
</dbReference>
<feature type="site" description="Electron transfer via tryptophanyl radical" evidence="9">
    <location>
        <position position="313"/>
    </location>
</feature>
<feature type="binding site" evidence="8">
    <location>
        <position position="231"/>
    </location>
    <ligand>
        <name>FAD</name>
        <dbReference type="ChEBI" id="CHEBI:57692"/>
    </ligand>
</feature>
<dbReference type="GO" id="GO:0071949">
    <property type="term" value="F:FAD binding"/>
    <property type="evidence" value="ECO:0007669"/>
    <property type="project" value="TreeGrafter"/>
</dbReference>
<dbReference type="Gene3D" id="3.40.50.620">
    <property type="entry name" value="HUPs"/>
    <property type="match status" value="1"/>
</dbReference>
<dbReference type="InterPro" id="IPR006050">
    <property type="entry name" value="DNA_photolyase_N"/>
</dbReference>
<dbReference type="InterPro" id="IPR014729">
    <property type="entry name" value="Rossmann-like_a/b/a_fold"/>
</dbReference>
<evidence type="ECO:0000256" key="3">
    <source>
        <dbReference type="ARBA" id="ARBA00014046"/>
    </source>
</evidence>
<dbReference type="InterPro" id="IPR018394">
    <property type="entry name" value="DNA_photolyase_1_CS_C"/>
</dbReference>
<evidence type="ECO:0000256" key="2">
    <source>
        <dbReference type="ARBA" id="ARBA00013149"/>
    </source>
</evidence>
<evidence type="ECO:0000313" key="13">
    <source>
        <dbReference type="Proteomes" id="UP000332515"/>
    </source>
</evidence>
<reference evidence="12 13" key="1">
    <citation type="submission" date="2019-09" db="EMBL/GenBank/DDBJ databases">
        <title>Segnochrobactrum spirostomi gen. nov., sp. nov., isolated from the ciliate Spirostomum cf. yagiui and description of a novel family, Segnochrobactraceae fam. nov. within the order Rhizobiales of the class Alphaproteobacteria.</title>
        <authorList>
            <person name="Akter S."/>
            <person name="Shazib S.U.A."/>
            <person name="Shin M.K."/>
        </authorList>
    </citation>
    <scope>NUCLEOTIDE SEQUENCE [LARGE SCALE GENOMIC DNA]</scope>
    <source>
        <strain evidence="12 13">Sp-1</strain>
    </source>
</reference>
<gene>
    <name evidence="12" type="ORF">F0357_05580</name>
</gene>
<dbReference type="EC" id="4.1.99.3" evidence="2"/>
<dbReference type="PROSITE" id="PS00691">
    <property type="entry name" value="DNA_PHOTOLYASES_1_2"/>
    <property type="match status" value="1"/>
</dbReference>
<sequence>MTSTEPATAPAIVWFRDDLRLADHAALSAAAAHGPVLALYVLDQTGTSGRPLGGAARWWLHGSLERLAADLDRRGVPLILRRGPAREIVPAVAREAGAGLVAWNRRFEAAGRAADADIAAMLAESGIASFEGAGALLYDPDVPRTGSGGRFRVFTPFWRACRALPEPAAPLPVPQDLRGAAGAVSTDALGAWALRPSAPDWAGGLRDAWEPGEAAAHARLDRFLDTALATYADARDFVEGETTSRLSPHLRFGEITPRQILAALKRRANTSETRGAEKFLAEIGWRDFSWNLLDQAPELATRPLDRRFEHFPWRDDDGALEAWKRGRTGIPIVDAAMRGLWHTGFMHNRLRMVVASFLVKHLLIDWRDGERWFWDTLVDADPASNTASWQWVAGCGADAAPFVRVFNPVLQGERYDPTGAFVRRTVPEIAGLPNSLIHKPWEATAIEFAAAGIRLGTTYPHPIVDLARGRARALEAFEAIRAKREAQGDFERA</sequence>
<feature type="domain" description="Photolyase/cryptochrome alpha/beta" evidence="11">
    <location>
        <begin position="9"/>
        <end position="137"/>
    </location>
</feature>
<dbReference type="PROSITE" id="PS51645">
    <property type="entry name" value="PHR_CRY_ALPHA_BETA"/>
    <property type="match status" value="1"/>
</dbReference>
<evidence type="ECO:0000256" key="1">
    <source>
        <dbReference type="ARBA" id="ARBA00001932"/>
    </source>
</evidence>
<dbReference type="PANTHER" id="PTHR11455:SF9">
    <property type="entry name" value="CRYPTOCHROME CIRCADIAN CLOCK 5 ISOFORM X1"/>
    <property type="match status" value="1"/>
</dbReference>
<evidence type="ECO:0000313" key="12">
    <source>
        <dbReference type="EMBL" id="MQT12143.1"/>
    </source>
</evidence>
<evidence type="ECO:0000259" key="11">
    <source>
        <dbReference type="PROSITE" id="PS51645"/>
    </source>
</evidence>
<feature type="binding site" evidence="8">
    <location>
        <begin position="379"/>
        <end position="381"/>
    </location>
    <ligand>
        <name>FAD</name>
        <dbReference type="ChEBI" id="CHEBI:57692"/>
    </ligand>
</feature>
<organism evidence="12 13">
    <name type="scientific">Segnochrobactrum spirostomi</name>
    <dbReference type="NCBI Taxonomy" id="2608987"/>
    <lineage>
        <taxon>Bacteria</taxon>
        <taxon>Pseudomonadati</taxon>
        <taxon>Pseudomonadota</taxon>
        <taxon>Alphaproteobacteria</taxon>
        <taxon>Hyphomicrobiales</taxon>
        <taxon>Segnochrobactraceae</taxon>
        <taxon>Segnochrobactrum</taxon>
    </lineage>
</organism>
<evidence type="ECO:0000256" key="4">
    <source>
        <dbReference type="ARBA" id="ARBA00022630"/>
    </source>
</evidence>
<evidence type="ECO:0000256" key="9">
    <source>
        <dbReference type="PIRSR" id="PIRSR602081-2"/>
    </source>
</evidence>
<evidence type="ECO:0000256" key="8">
    <source>
        <dbReference type="PIRSR" id="PIRSR602081-1"/>
    </source>
</evidence>
<evidence type="ECO:0000256" key="7">
    <source>
        <dbReference type="ARBA" id="ARBA00033999"/>
    </source>
</evidence>
<comment type="similarity">
    <text evidence="10">Belongs to the DNA photolyase family.</text>
</comment>
<dbReference type="Gene3D" id="1.25.40.80">
    <property type="match status" value="1"/>
</dbReference>
<dbReference type="RefSeq" id="WP_153479454.1">
    <property type="nucleotide sequence ID" value="NZ_VWNA01000001.1"/>
</dbReference>
<name>A0A6A7XZX6_9HYPH</name>